<evidence type="ECO:0000256" key="3">
    <source>
        <dbReference type="ARBA" id="ARBA00022723"/>
    </source>
</evidence>
<evidence type="ECO:0000256" key="4">
    <source>
        <dbReference type="ARBA" id="ARBA00022833"/>
    </source>
</evidence>
<dbReference type="InterPro" id="IPR013785">
    <property type="entry name" value="Aldolase_TIM"/>
</dbReference>
<comment type="caution">
    <text evidence="5">The sequence shown here is derived from an EMBL/GenBank/DDBJ whole genome shotgun (WGS) entry which is preliminary data.</text>
</comment>
<dbReference type="RefSeq" id="WP_358355863.1">
    <property type="nucleotide sequence ID" value="NZ_JBEZFP010000051.1"/>
</dbReference>
<comment type="cofactor">
    <cofactor evidence="1">
        <name>Zn(2+)</name>
        <dbReference type="ChEBI" id="CHEBI:29105"/>
    </cofactor>
</comment>
<dbReference type="EMBL" id="JBEZFP010000051">
    <property type="protein sequence ID" value="MEU8135818.1"/>
    <property type="molecule type" value="Genomic_DNA"/>
</dbReference>
<keyword evidence="3" id="KW-0479">Metal-binding</keyword>
<gene>
    <name evidence="5" type="ORF">AB0C36_20150</name>
</gene>
<organism evidence="5 6">
    <name type="scientific">Streptodolium elevatio</name>
    <dbReference type="NCBI Taxonomy" id="3157996"/>
    <lineage>
        <taxon>Bacteria</taxon>
        <taxon>Bacillati</taxon>
        <taxon>Actinomycetota</taxon>
        <taxon>Actinomycetes</taxon>
        <taxon>Kitasatosporales</taxon>
        <taxon>Streptomycetaceae</taxon>
        <taxon>Streptodolium</taxon>
    </lineage>
</organism>
<evidence type="ECO:0000256" key="2">
    <source>
        <dbReference type="ARBA" id="ARBA00022679"/>
    </source>
</evidence>
<evidence type="ECO:0000313" key="6">
    <source>
        <dbReference type="Proteomes" id="UP001551482"/>
    </source>
</evidence>
<reference evidence="5 6" key="1">
    <citation type="submission" date="2024-06" db="EMBL/GenBank/DDBJ databases">
        <title>The Natural Products Discovery Center: Release of the First 8490 Sequenced Strains for Exploring Actinobacteria Biosynthetic Diversity.</title>
        <authorList>
            <person name="Kalkreuter E."/>
            <person name="Kautsar S.A."/>
            <person name="Yang D."/>
            <person name="Bader C.D."/>
            <person name="Teijaro C.N."/>
            <person name="Fluegel L."/>
            <person name="Davis C.M."/>
            <person name="Simpson J.R."/>
            <person name="Lauterbach L."/>
            <person name="Steele A.D."/>
            <person name="Gui C."/>
            <person name="Meng S."/>
            <person name="Li G."/>
            <person name="Viehrig K."/>
            <person name="Ye F."/>
            <person name="Su P."/>
            <person name="Kiefer A.F."/>
            <person name="Nichols A."/>
            <person name="Cepeda A.J."/>
            <person name="Yan W."/>
            <person name="Fan B."/>
            <person name="Jiang Y."/>
            <person name="Adhikari A."/>
            <person name="Zheng C.-J."/>
            <person name="Schuster L."/>
            <person name="Cowan T.M."/>
            <person name="Smanski M.J."/>
            <person name="Chevrette M.G."/>
            <person name="De Carvalho L.P.S."/>
            <person name="Shen B."/>
        </authorList>
    </citation>
    <scope>NUCLEOTIDE SEQUENCE [LARGE SCALE GENOMIC DNA]</scope>
    <source>
        <strain evidence="5 6">NPDC048946</strain>
    </source>
</reference>
<protein>
    <submittedName>
        <fullName evidence="5">3-keto-5-aminohexanoate cleavage protein</fullName>
    </submittedName>
</protein>
<keyword evidence="6" id="KW-1185">Reference proteome</keyword>
<evidence type="ECO:0000256" key="1">
    <source>
        <dbReference type="ARBA" id="ARBA00001947"/>
    </source>
</evidence>
<name>A0ABV3DJ93_9ACTN</name>
<accession>A0ABV3DJ93</accession>
<keyword evidence="2" id="KW-0808">Transferase</keyword>
<dbReference type="InterPro" id="IPR008567">
    <property type="entry name" value="BKACE"/>
</dbReference>
<keyword evidence="4" id="KW-0862">Zinc</keyword>
<dbReference type="Gene3D" id="3.20.20.70">
    <property type="entry name" value="Aldolase class I"/>
    <property type="match status" value="1"/>
</dbReference>
<proteinExistence type="predicted"/>
<dbReference type="PANTHER" id="PTHR37418">
    <property type="entry name" value="3-KETO-5-AMINOHEXANOATE CLEAVAGE ENZYME-RELATED"/>
    <property type="match status" value="1"/>
</dbReference>
<dbReference type="Pfam" id="PF05853">
    <property type="entry name" value="BKACE"/>
    <property type="match status" value="1"/>
</dbReference>
<dbReference type="Proteomes" id="UP001551482">
    <property type="component" value="Unassembled WGS sequence"/>
</dbReference>
<sequence length="310" mass="32540">MSVPTTHSTDAVIIEAALNGINPLAPRDPADIARDAVAAIDAGAAILHNHIDLSGPTTSEEVAERYLRAWRPLMAERPDTLVYPTVGYAPDVAGSYAHVELLAKGGWLRIGIVDPGSVNLGGCDADGIPTGGIVYRNSYDDIRHQMALCAELRLGPSLAIYEPGFLRVVLAWHRAGRLPAGAMVKIYFGGEYGYLGRTTAGPSFGLPPTAAALRAYLEMLDGTGLPWSVAVMGGDLFATPVARLALELGGHLHVGLEDHAGPGLRETTNAELVREAAALAKEVGRPLATPRDVPALLALPSPQYPGPIGD</sequence>
<dbReference type="PANTHER" id="PTHR37418:SF2">
    <property type="entry name" value="3-KETO-5-AMINOHEXANOATE CLEAVAGE ENZYME"/>
    <property type="match status" value="1"/>
</dbReference>
<evidence type="ECO:0000313" key="5">
    <source>
        <dbReference type="EMBL" id="MEU8135818.1"/>
    </source>
</evidence>